<accession>A0A6N6RJV4</accession>
<evidence type="ECO:0000313" key="2">
    <source>
        <dbReference type="EMBL" id="KAB2814000.1"/>
    </source>
</evidence>
<dbReference type="PANTHER" id="PTHR43194">
    <property type="entry name" value="HYDROLASE ALPHA/BETA FOLD FAMILY"/>
    <property type="match status" value="1"/>
</dbReference>
<dbReference type="InterPro" id="IPR000073">
    <property type="entry name" value="AB_hydrolase_1"/>
</dbReference>
<dbReference type="OrthoDB" id="9791779at2"/>
<dbReference type="SUPFAM" id="SSF53474">
    <property type="entry name" value="alpha/beta-Hydrolases"/>
    <property type="match status" value="1"/>
</dbReference>
<gene>
    <name evidence="2" type="ORF">F8C67_04785</name>
</gene>
<dbReference type="InterPro" id="IPR029058">
    <property type="entry name" value="AB_hydrolase_fold"/>
</dbReference>
<proteinExistence type="predicted"/>
<feature type="domain" description="AB hydrolase-1" evidence="1">
    <location>
        <begin position="2"/>
        <end position="107"/>
    </location>
</feature>
<keyword evidence="2" id="KW-0378">Hydrolase</keyword>
<dbReference type="InterPro" id="IPR050228">
    <property type="entry name" value="Carboxylesterase_BioH"/>
</dbReference>
<evidence type="ECO:0000259" key="1">
    <source>
        <dbReference type="Pfam" id="PF00561"/>
    </source>
</evidence>
<organism evidence="2 3">
    <name type="scientific">Phaeocystidibacter luteus</name>
    <dbReference type="NCBI Taxonomy" id="911197"/>
    <lineage>
        <taxon>Bacteria</taxon>
        <taxon>Pseudomonadati</taxon>
        <taxon>Bacteroidota</taxon>
        <taxon>Flavobacteriia</taxon>
        <taxon>Flavobacteriales</taxon>
        <taxon>Phaeocystidibacteraceae</taxon>
        <taxon>Phaeocystidibacter</taxon>
    </lineage>
</organism>
<dbReference type="GO" id="GO:0016787">
    <property type="term" value="F:hydrolase activity"/>
    <property type="evidence" value="ECO:0007669"/>
    <property type="project" value="UniProtKB-KW"/>
</dbReference>
<dbReference type="Gene3D" id="3.40.50.1820">
    <property type="entry name" value="alpha/beta hydrolase"/>
    <property type="match status" value="1"/>
</dbReference>
<dbReference type="EMBL" id="WBVO01000002">
    <property type="protein sequence ID" value="KAB2814000.1"/>
    <property type="molecule type" value="Genomic_DNA"/>
</dbReference>
<dbReference type="Proteomes" id="UP000468650">
    <property type="component" value="Unassembled WGS sequence"/>
</dbReference>
<protein>
    <submittedName>
        <fullName evidence="2">Alpha/beta hydrolase</fullName>
    </submittedName>
</protein>
<sequence>MNPIVLLHGALGAGSQLEPIAREIRQQTSREVFAYECPGHGGQDVPEEGFEMGTLAAHFGKWLGENNILGADVFGYSMGGYIALLTVRTHPERIRHILTLGTKFDWSVEGAKREMRYLDPALLEEKVPKYAAHLQSLHGGAWKDVLSATSQLMTTLGANPLLNEHNLQFIQHPVVITRGSEDKMVSREESESVSLSLVDARYEEIEGWEHPLEKLEPEAVSRLVTRVFGR</sequence>
<name>A0A6N6RJV4_9FLAO</name>
<dbReference type="AlphaFoldDB" id="A0A6N6RJV4"/>
<evidence type="ECO:0000313" key="3">
    <source>
        <dbReference type="Proteomes" id="UP000468650"/>
    </source>
</evidence>
<dbReference type="RefSeq" id="WP_151666668.1">
    <property type="nucleotide sequence ID" value="NZ_WBVO01000002.1"/>
</dbReference>
<dbReference type="Pfam" id="PF00561">
    <property type="entry name" value="Abhydrolase_1"/>
    <property type="match status" value="1"/>
</dbReference>
<keyword evidence="3" id="KW-1185">Reference proteome</keyword>
<dbReference type="PANTHER" id="PTHR43194:SF2">
    <property type="entry name" value="PEROXISOMAL MEMBRANE PROTEIN LPX1"/>
    <property type="match status" value="1"/>
</dbReference>
<comment type="caution">
    <text evidence="2">The sequence shown here is derived from an EMBL/GenBank/DDBJ whole genome shotgun (WGS) entry which is preliminary data.</text>
</comment>
<reference evidence="2 3" key="1">
    <citation type="submission" date="2019-09" db="EMBL/GenBank/DDBJ databases">
        <title>Genomes of family Cryomorphaceae.</title>
        <authorList>
            <person name="Bowman J.P."/>
        </authorList>
    </citation>
    <scope>NUCLEOTIDE SEQUENCE [LARGE SCALE GENOMIC DNA]</scope>
    <source>
        <strain evidence="2 3">LMG 25704</strain>
    </source>
</reference>